<keyword evidence="2 4" id="KW-0472">Membrane</keyword>
<evidence type="ECO:0000256" key="5">
    <source>
        <dbReference type="SAM" id="SignalP"/>
    </source>
</evidence>
<comment type="similarity">
    <text evidence="4">Belongs to the BamB family.</text>
</comment>
<evidence type="ECO:0000313" key="7">
    <source>
        <dbReference type="EMBL" id="GGB01299.1"/>
    </source>
</evidence>
<feature type="domain" description="Pyrrolo-quinoline quinone repeat" evidence="6">
    <location>
        <begin position="78"/>
        <end position="322"/>
    </location>
</feature>
<gene>
    <name evidence="4 7" type="primary">bamB</name>
    <name evidence="7" type="ORF">GCM10007414_13120</name>
</gene>
<protein>
    <recommendedName>
        <fullName evidence="4">Outer membrane protein assembly factor BamB</fullName>
    </recommendedName>
</protein>
<feature type="chain" id="PRO_5046652718" description="Outer membrane protein assembly factor BamB" evidence="5">
    <location>
        <begin position="22"/>
        <end position="396"/>
    </location>
</feature>
<dbReference type="NCBIfam" id="TIGR03300">
    <property type="entry name" value="assembly_YfgL"/>
    <property type="match status" value="1"/>
</dbReference>
<dbReference type="InterPro" id="IPR002372">
    <property type="entry name" value="PQQ_rpt_dom"/>
</dbReference>
<comment type="function">
    <text evidence="4">Part of the outer membrane protein assembly complex, which is involved in assembly and insertion of beta-barrel proteins into the outer membrane.</text>
</comment>
<comment type="caution">
    <text evidence="7">The sequence shown here is derived from an EMBL/GenBank/DDBJ whole genome shotgun (WGS) entry which is preliminary data.</text>
</comment>
<dbReference type="InterPro" id="IPR017687">
    <property type="entry name" value="BamB"/>
</dbReference>
<evidence type="ECO:0000256" key="1">
    <source>
        <dbReference type="ARBA" id="ARBA00022729"/>
    </source>
</evidence>
<dbReference type="SMART" id="SM00564">
    <property type="entry name" value="PQQ"/>
    <property type="match status" value="7"/>
</dbReference>
<dbReference type="PANTHER" id="PTHR34512:SF30">
    <property type="entry name" value="OUTER MEMBRANE PROTEIN ASSEMBLY FACTOR BAMB"/>
    <property type="match status" value="1"/>
</dbReference>
<dbReference type="RefSeq" id="WP_055734869.1">
    <property type="nucleotide sequence ID" value="NZ_BMDY01000006.1"/>
</dbReference>
<proteinExistence type="inferred from homology"/>
<dbReference type="EMBL" id="BMDY01000006">
    <property type="protein sequence ID" value="GGB01299.1"/>
    <property type="molecule type" value="Genomic_DNA"/>
</dbReference>
<organism evidence="7 8">
    <name type="scientific">Agarivorans gilvus</name>
    <dbReference type="NCBI Taxonomy" id="680279"/>
    <lineage>
        <taxon>Bacteria</taxon>
        <taxon>Pseudomonadati</taxon>
        <taxon>Pseudomonadota</taxon>
        <taxon>Gammaproteobacteria</taxon>
        <taxon>Alteromonadales</taxon>
        <taxon>Alteromonadaceae</taxon>
        <taxon>Agarivorans</taxon>
    </lineage>
</organism>
<dbReference type="Proteomes" id="UP000651977">
    <property type="component" value="Unassembled WGS sequence"/>
</dbReference>
<dbReference type="PANTHER" id="PTHR34512">
    <property type="entry name" value="CELL SURFACE PROTEIN"/>
    <property type="match status" value="1"/>
</dbReference>
<accession>A0ABQ1HZ95</accession>
<keyword evidence="4" id="KW-0564">Palmitate</keyword>
<evidence type="ECO:0000259" key="6">
    <source>
        <dbReference type="Pfam" id="PF13360"/>
    </source>
</evidence>
<dbReference type="HAMAP" id="MF_00923">
    <property type="entry name" value="OM_assembly_BamB"/>
    <property type="match status" value="1"/>
</dbReference>
<comment type="subunit">
    <text evidence="4">Part of the Bam complex.</text>
</comment>
<dbReference type="NCBIfam" id="NF008351">
    <property type="entry name" value="PRK11138.1"/>
    <property type="match status" value="1"/>
</dbReference>
<comment type="subcellular location">
    <subcellularLocation>
        <location evidence="4">Cell outer membrane</location>
        <topology evidence="4">Lipid-anchor</topology>
    </subcellularLocation>
</comment>
<sequence>MVKAWRGLGLACLLASLSACSLFNSEEDVVQMAPVPEFSNQFTVAQQWQARVGKGVDDYFSTLSPVVAYDTIFAAARFGEVEALSLDGKRLWKQDLSEVESNNRFSGNTSNARISGGLVAAYQRVYLGTENADVFALSADTGEIVWQAKVAGEVLAAPAVEDSIVVVITSNGHLVALDAHSGEQRWDIKIDQPTLSLRSKAPPIISSGAVVLGRSDGKVGLYLLNNGQLLFESKLAQPKGSTEIDRIVDVDSKPVLIGSQLYAVAYNGNLVSVNLRNGEEAWRRSYSAYQDLASAGLTLFVTDVSDNVYSIDRTNGVERWTQSLLSYRLVTAPAIDGNYVVVGDSEGYLYWLNRDTGEFVSKILVDKSGLYVAPVVSSDKIIVQARNGKLYALDRS</sequence>
<dbReference type="InterPro" id="IPR011047">
    <property type="entry name" value="Quinoprotein_ADH-like_sf"/>
</dbReference>
<evidence type="ECO:0000256" key="3">
    <source>
        <dbReference type="ARBA" id="ARBA00023237"/>
    </source>
</evidence>
<evidence type="ECO:0000313" key="8">
    <source>
        <dbReference type="Proteomes" id="UP000651977"/>
    </source>
</evidence>
<dbReference type="PROSITE" id="PS51257">
    <property type="entry name" value="PROKAR_LIPOPROTEIN"/>
    <property type="match status" value="1"/>
</dbReference>
<keyword evidence="8" id="KW-1185">Reference proteome</keyword>
<dbReference type="SUPFAM" id="SSF50998">
    <property type="entry name" value="Quinoprotein alcohol dehydrogenase-like"/>
    <property type="match status" value="1"/>
</dbReference>
<dbReference type="InterPro" id="IPR018391">
    <property type="entry name" value="PQQ_b-propeller_rpt"/>
</dbReference>
<keyword evidence="1 4" id="KW-0732">Signal</keyword>
<keyword evidence="3 4" id="KW-0998">Cell outer membrane</keyword>
<feature type="signal peptide" evidence="5">
    <location>
        <begin position="1"/>
        <end position="21"/>
    </location>
</feature>
<evidence type="ECO:0000256" key="2">
    <source>
        <dbReference type="ARBA" id="ARBA00023136"/>
    </source>
</evidence>
<evidence type="ECO:0000256" key="4">
    <source>
        <dbReference type="HAMAP-Rule" id="MF_00923"/>
    </source>
</evidence>
<name>A0ABQ1HZ95_9ALTE</name>
<keyword evidence="4" id="KW-0449">Lipoprotein</keyword>
<reference evidence="8" key="1">
    <citation type="journal article" date="2019" name="Int. J. Syst. Evol. Microbiol.">
        <title>The Global Catalogue of Microorganisms (GCM) 10K type strain sequencing project: providing services to taxonomists for standard genome sequencing and annotation.</title>
        <authorList>
            <consortium name="The Broad Institute Genomics Platform"/>
            <consortium name="The Broad Institute Genome Sequencing Center for Infectious Disease"/>
            <person name="Wu L."/>
            <person name="Ma J."/>
        </authorList>
    </citation>
    <scope>NUCLEOTIDE SEQUENCE [LARGE SCALE GENOMIC DNA]</scope>
    <source>
        <strain evidence="8">CGMCC 1.10131</strain>
    </source>
</reference>
<dbReference type="Pfam" id="PF13360">
    <property type="entry name" value="PQQ_2"/>
    <property type="match status" value="1"/>
</dbReference>
<dbReference type="Gene3D" id="2.130.10.10">
    <property type="entry name" value="YVTN repeat-like/Quinoprotein amine dehydrogenase"/>
    <property type="match status" value="1"/>
</dbReference>
<dbReference type="InterPro" id="IPR015943">
    <property type="entry name" value="WD40/YVTN_repeat-like_dom_sf"/>
</dbReference>